<organism evidence="2 3">
    <name type="scientific">Reichenbachiella ulvae</name>
    <dbReference type="NCBI Taxonomy" id="2980104"/>
    <lineage>
        <taxon>Bacteria</taxon>
        <taxon>Pseudomonadati</taxon>
        <taxon>Bacteroidota</taxon>
        <taxon>Cytophagia</taxon>
        <taxon>Cytophagales</taxon>
        <taxon>Reichenbachiellaceae</taxon>
        <taxon>Reichenbachiella</taxon>
    </lineage>
</organism>
<evidence type="ECO:0000313" key="2">
    <source>
        <dbReference type="EMBL" id="MCV9388080.1"/>
    </source>
</evidence>
<protein>
    <submittedName>
        <fullName evidence="2">Uncharacterized protein</fullName>
    </submittedName>
</protein>
<dbReference type="Proteomes" id="UP001300692">
    <property type="component" value="Unassembled WGS sequence"/>
</dbReference>
<comment type="caution">
    <text evidence="2">The sequence shown here is derived from an EMBL/GenBank/DDBJ whole genome shotgun (WGS) entry which is preliminary data.</text>
</comment>
<accession>A0ABT3CX73</accession>
<proteinExistence type="predicted"/>
<evidence type="ECO:0000256" key="1">
    <source>
        <dbReference type="SAM" id="SignalP"/>
    </source>
</evidence>
<keyword evidence="1" id="KW-0732">Signal</keyword>
<evidence type="ECO:0000313" key="3">
    <source>
        <dbReference type="Proteomes" id="UP001300692"/>
    </source>
</evidence>
<dbReference type="RefSeq" id="WP_264138905.1">
    <property type="nucleotide sequence ID" value="NZ_JAOYOD010000001.1"/>
</dbReference>
<keyword evidence="3" id="KW-1185">Reference proteome</keyword>
<gene>
    <name evidence="2" type="ORF">N7U62_15470</name>
</gene>
<dbReference type="EMBL" id="JAOYOD010000001">
    <property type="protein sequence ID" value="MCV9388080.1"/>
    <property type="molecule type" value="Genomic_DNA"/>
</dbReference>
<sequence>MKKLLIVLLTCATTSIHAQTTEEVKLYIESLVYGNQPSSYSYDIAFGEGFDDSLLKKWQMRNVENKEGIMLIHRNWKAYDVSCLNLLDMKGIRNIAILEEDGYVILKLFMEKGYQSKEFSNSGESVYGNPTWEMSEFPSPVILLGQGRNEAARKLKEAILFLAKEFGARPVGDLF</sequence>
<feature type="signal peptide" evidence="1">
    <location>
        <begin position="1"/>
        <end position="18"/>
    </location>
</feature>
<name>A0ABT3CX73_9BACT</name>
<feature type="chain" id="PRO_5046585758" evidence="1">
    <location>
        <begin position="19"/>
        <end position="175"/>
    </location>
</feature>
<reference evidence="2 3" key="1">
    <citation type="submission" date="2022-10" db="EMBL/GenBank/DDBJ databases">
        <title>Comparative genomics and taxonomic characterization of three novel marine species of genus Reichenbachiella exhibiting antioxidant and polysaccharide degradation activities.</title>
        <authorList>
            <person name="Muhammad N."/>
            <person name="Lee Y.-J."/>
            <person name="Ko J."/>
            <person name="Kim S.-G."/>
        </authorList>
    </citation>
    <scope>NUCLEOTIDE SEQUENCE [LARGE SCALE GENOMIC DNA]</scope>
    <source>
        <strain evidence="2 3">ABR2-5</strain>
    </source>
</reference>